<accession>W2C6K7</accession>
<protein>
    <submittedName>
        <fullName evidence="2">Uncharacterized protein</fullName>
    </submittedName>
</protein>
<evidence type="ECO:0000256" key="1">
    <source>
        <dbReference type="SAM" id="MobiDB-lite"/>
    </source>
</evidence>
<evidence type="ECO:0000313" key="3">
    <source>
        <dbReference type="Proteomes" id="UP000018837"/>
    </source>
</evidence>
<organism evidence="2 3">
    <name type="scientific">Tannerella sp. oral taxon BU063 isolate Cell 2</name>
    <dbReference type="NCBI Taxonomy" id="1411148"/>
    <lineage>
        <taxon>Bacteria</taxon>
        <taxon>Pseudomonadati</taxon>
        <taxon>Bacteroidota</taxon>
        <taxon>Bacteroidia</taxon>
        <taxon>Bacteroidales</taxon>
        <taxon>Tannerellaceae</taxon>
        <taxon>Tannerella</taxon>
    </lineage>
</organism>
<proteinExistence type="predicted"/>
<reference evidence="2 3" key="1">
    <citation type="submission" date="2013-11" db="EMBL/GenBank/DDBJ databases">
        <title>Single cell genomics of uncultured Tannerella BU063 (oral taxon 286).</title>
        <authorList>
            <person name="Beall C.J."/>
            <person name="Campbell A.G."/>
            <person name="Griffen A.L."/>
            <person name="Podar M."/>
            <person name="Leys E.J."/>
        </authorList>
    </citation>
    <scope>NUCLEOTIDE SEQUENCE [LARGE SCALE GENOMIC DNA]</scope>
    <source>
        <strain evidence="2">Cell 2</strain>
    </source>
</reference>
<name>W2C6K7_9BACT</name>
<sequence>MDKIRLMPSLIENGFAEVWLKASRIGNGATVVWLMPSQIGNGATEVRARGSHVQNGFTKVLAEDSRGHDRAAGSAVEAAAPQRPLESFPTFVPVDQHDSPHLSKQMRGAYTVANRPFSFLKDAHSNNLRKKQSGGKRND</sequence>
<dbReference type="EMBL" id="AYUF01000295">
    <property type="protein sequence ID" value="ETK02864.1"/>
    <property type="molecule type" value="Genomic_DNA"/>
</dbReference>
<dbReference type="Proteomes" id="UP000018837">
    <property type="component" value="Unassembled WGS sequence"/>
</dbReference>
<gene>
    <name evidence="2" type="ORF">N425_02190</name>
</gene>
<comment type="caution">
    <text evidence="2">The sequence shown here is derived from an EMBL/GenBank/DDBJ whole genome shotgun (WGS) entry which is preliminary data.</text>
</comment>
<dbReference type="AlphaFoldDB" id="W2C6K7"/>
<evidence type="ECO:0000313" key="2">
    <source>
        <dbReference type="EMBL" id="ETK02864.1"/>
    </source>
</evidence>
<feature type="region of interest" description="Disordered" evidence="1">
    <location>
        <begin position="65"/>
        <end position="88"/>
    </location>
</feature>